<name>A0A2U1NTE3_ARTAN</name>
<dbReference type="Gene3D" id="3.40.50.1820">
    <property type="entry name" value="alpha/beta hydrolase"/>
    <property type="match status" value="1"/>
</dbReference>
<keyword evidence="2" id="KW-1185">Reference proteome</keyword>
<accession>A0A2U1NTE3</accession>
<evidence type="ECO:0000313" key="1">
    <source>
        <dbReference type="EMBL" id="PWA76803.1"/>
    </source>
</evidence>
<dbReference type="STRING" id="35608.A0A2U1NTE3"/>
<dbReference type="EMBL" id="PKPP01002220">
    <property type="protein sequence ID" value="PWA76803.1"/>
    <property type="molecule type" value="Genomic_DNA"/>
</dbReference>
<dbReference type="AlphaFoldDB" id="A0A2U1NTE3"/>
<dbReference type="Proteomes" id="UP000245207">
    <property type="component" value="Unassembled WGS sequence"/>
</dbReference>
<organism evidence="1 2">
    <name type="scientific">Artemisia annua</name>
    <name type="common">Sweet wormwood</name>
    <dbReference type="NCBI Taxonomy" id="35608"/>
    <lineage>
        <taxon>Eukaryota</taxon>
        <taxon>Viridiplantae</taxon>
        <taxon>Streptophyta</taxon>
        <taxon>Embryophyta</taxon>
        <taxon>Tracheophyta</taxon>
        <taxon>Spermatophyta</taxon>
        <taxon>Magnoliopsida</taxon>
        <taxon>eudicotyledons</taxon>
        <taxon>Gunneridae</taxon>
        <taxon>Pentapetalae</taxon>
        <taxon>asterids</taxon>
        <taxon>campanulids</taxon>
        <taxon>Asterales</taxon>
        <taxon>Asteraceae</taxon>
        <taxon>Asteroideae</taxon>
        <taxon>Anthemideae</taxon>
        <taxon>Artemisiinae</taxon>
        <taxon>Artemisia</taxon>
    </lineage>
</organism>
<comment type="caution">
    <text evidence="1">The sequence shown here is derived from an EMBL/GenBank/DDBJ whole genome shotgun (WGS) entry which is preliminary data.</text>
</comment>
<evidence type="ECO:0000313" key="2">
    <source>
        <dbReference type="Proteomes" id="UP000245207"/>
    </source>
</evidence>
<protein>
    <recommendedName>
        <fullName evidence="3">Epoxide hydrolase</fullName>
    </recommendedName>
</protein>
<dbReference type="SUPFAM" id="SSF53474">
    <property type="entry name" value="alpha/beta-Hydrolases"/>
    <property type="match status" value="1"/>
</dbReference>
<dbReference type="OrthoDB" id="986903at2759"/>
<dbReference type="InterPro" id="IPR029058">
    <property type="entry name" value="AB_hydrolase_fold"/>
</dbReference>
<sequence>MLVILGEKDYFMKFSGVEDFIKSGTVNHFASNLEIEYVPEGSHFAQEQFHDKISSLILAFLKWWSSIEGKSCETSTEADVAFLSWHL</sequence>
<evidence type="ECO:0008006" key="3">
    <source>
        <dbReference type="Google" id="ProtNLM"/>
    </source>
</evidence>
<proteinExistence type="predicted"/>
<reference evidence="1 2" key="1">
    <citation type="journal article" date="2018" name="Mol. Plant">
        <title>The genome of Artemisia annua provides insight into the evolution of Asteraceae family and artemisinin biosynthesis.</title>
        <authorList>
            <person name="Shen Q."/>
            <person name="Zhang L."/>
            <person name="Liao Z."/>
            <person name="Wang S."/>
            <person name="Yan T."/>
            <person name="Shi P."/>
            <person name="Liu M."/>
            <person name="Fu X."/>
            <person name="Pan Q."/>
            <person name="Wang Y."/>
            <person name="Lv Z."/>
            <person name="Lu X."/>
            <person name="Zhang F."/>
            <person name="Jiang W."/>
            <person name="Ma Y."/>
            <person name="Chen M."/>
            <person name="Hao X."/>
            <person name="Li L."/>
            <person name="Tang Y."/>
            <person name="Lv G."/>
            <person name="Zhou Y."/>
            <person name="Sun X."/>
            <person name="Brodelius P.E."/>
            <person name="Rose J.K.C."/>
            <person name="Tang K."/>
        </authorList>
    </citation>
    <scope>NUCLEOTIDE SEQUENCE [LARGE SCALE GENOMIC DNA]</scope>
    <source>
        <strain evidence="2">cv. Huhao1</strain>
        <tissue evidence="1">Leaf</tissue>
    </source>
</reference>
<gene>
    <name evidence="1" type="ORF">CTI12_AA229830</name>
</gene>